<gene>
    <name evidence="5" type="ORF">N825_33895</name>
</gene>
<dbReference type="PANTHER" id="PTHR43761:SF1">
    <property type="entry name" value="D-ISOMER SPECIFIC 2-HYDROXYACID DEHYDROGENASE CATALYTIC DOMAIN-CONTAINING PROTEIN-RELATED"/>
    <property type="match status" value="1"/>
</dbReference>
<sequence>MKVFMIGEAANHKNKLAALLKTPCDIIALPREAAYASEYDQRIGRDDVIISLRFSRKDEAAPAFRLLHVPGAGLDGIDIPSLPVECEVCNVFEHEIPIAEFVMAAMLQWEIRLDALRQSFGSDTWSDTYRARVPHGEIHGKTLAIIGFGRIGRTIAQRARAFGVRVVAVDQYAANTEGLADVVLTPDRLPEALAAADFLVISCPLTDQTRGLIGDAELQAMKPSSVLINVSRAPIADEAALFDALSRRVISGAFLDVWYGYPTGADDRVLPSRFRFDDLPNAFCTPHSSAWTDALPGRRYAFIAANIDRLRSGEPRLNVVRAAMPNNREKTSIQGATVP</sequence>
<keyword evidence="6" id="KW-1185">Reference proteome</keyword>
<dbReference type="RefSeq" id="WP_051511973.1">
    <property type="nucleotide sequence ID" value="NZ_AVFL01000006.1"/>
</dbReference>
<dbReference type="Proteomes" id="UP000019486">
    <property type="component" value="Unassembled WGS sequence"/>
</dbReference>
<reference evidence="5 6" key="1">
    <citation type="submission" date="2013-08" db="EMBL/GenBank/DDBJ databases">
        <title>The genome sequence of Skermanella stibiiresistens.</title>
        <authorList>
            <person name="Zhu W."/>
            <person name="Wang G."/>
        </authorList>
    </citation>
    <scope>NUCLEOTIDE SEQUENCE [LARGE SCALE GENOMIC DNA]</scope>
    <source>
        <strain evidence="5 6">SB22</strain>
    </source>
</reference>
<evidence type="ECO:0000313" key="6">
    <source>
        <dbReference type="Proteomes" id="UP000019486"/>
    </source>
</evidence>
<keyword evidence="3" id="KW-0520">NAD</keyword>
<keyword evidence="2" id="KW-0560">Oxidoreductase</keyword>
<dbReference type="GO" id="GO:0051287">
    <property type="term" value="F:NAD binding"/>
    <property type="evidence" value="ECO:0007669"/>
    <property type="project" value="InterPro"/>
</dbReference>
<dbReference type="InterPro" id="IPR036291">
    <property type="entry name" value="NAD(P)-bd_dom_sf"/>
</dbReference>
<evidence type="ECO:0000259" key="4">
    <source>
        <dbReference type="Pfam" id="PF02826"/>
    </source>
</evidence>
<accession>W9H8B3</accession>
<dbReference type="InterPro" id="IPR050418">
    <property type="entry name" value="D-iso_2-hydroxyacid_DH_PdxB"/>
</dbReference>
<proteinExistence type="inferred from homology"/>
<evidence type="ECO:0000313" key="5">
    <source>
        <dbReference type="EMBL" id="EWY40927.1"/>
    </source>
</evidence>
<dbReference type="PANTHER" id="PTHR43761">
    <property type="entry name" value="D-ISOMER SPECIFIC 2-HYDROXYACID DEHYDROGENASE FAMILY PROTEIN (AFU_ORTHOLOGUE AFUA_1G13630)"/>
    <property type="match status" value="1"/>
</dbReference>
<dbReference type="Gene3D" id="3.40.50.720">
    <property type="entry name" value="NAD(P)-binding Rossmann-like Domain"/>
    <property type="match status" value="2"/>
</dbReference>
<evidence type="ECO:0000256" key="2">
    <source>
        <dbReference type="ARBA" id="ARBA00023002"/>
    </source>
</evidence>
<dbReference type="SUPFAM" id="SSF51735">
    <property type="entry name" value="NAD(P)-binding Rossmann-fold domains"/>
    <property type="match status" value="1"/>
</dbReference>
<organism evidence="5 6">
    <name type="scientific">Skermanella stibiiresistens SB22</name>
    <dbReference type="NCBI Taxonomy" id="1385369"/>
    <lineage>
        <taxon>Bacteria</taxon>
        <taxon>Pseudomonadati</taxon>
        <taxon>Pseudomonadota</taxon>
        <taxon>Alphaproteobacteria</taxon>
        <taxon>Rhodospirillales</taxon>
        <taxon>Azospirillaceae</taxon>
        <taxon>Skermanella</taxon>
    </lineage>
</organism>
<name>W9H8B3_9PROT</name>
<dbReference type="AlphaFoldDB" id="W9H8B3"/>
<dbReference type="EMBL" id="AVFL01000006">
    <property type="protein sequence ID" value="EWY40927.1"/>
    <property type="molecule type" value="Genomic_DNA"/>
</dbReference>
<dbReference type="STRING" id="1385369.N825_33895"/>
<dbReference type="CDD" id="cd12165">
    <property type="entry name" value="2-Hacid_dh_6"/>
    <property type="match status" value="1"/>
</dbReference>
<dbReference type="GO" id="GO:0016491">
    <property type="term" value="F:oxidoreductase activity"/>
    <property type="evidence" value="ECO:0007669"/>
    <property type="project" value="UniProtKB-KW"/>
</dbReference>
<evidence type="ECO:0000256" key="1">
    <source>
        <dbReference type="ARBA" id="ARBA00005854"/>
    </source>
</evidence>
<dbReference type="PATRIC" id="fig|1385369.3.peg.2222"/>
<comment type="caution">
    <text evidence="5">The sequence shown here is derived from an EMBL/GenBank/DDBJ whole genome shotgun (WGS) entry which is preliminary data.</text>
</comment>
<protein>
    <recommendedName>
        <fullName evidence="4">D-isomer specific 2-hydroxyacid dehydrogenase NAD-binding domain-containing protein</fullName>
    </recommendedName>
</protein>
<dbReference type="InterPro" id="IPR006140">
    <property type="entry name" value="D-isomer_DH_NAD-bd"/>
</dbReference>
<dbReference type="OrthoDB" id="9793626at2"/>
<feature type="domain" description="D-isomer specific 2-hydroxyacid dehydrogenase NAD-binding" evidence="4">
    <location>
        <begin position="104"/>
        <end position="288"/>
    </location>
</feature>
<evidence type="ECO:0000256" key="3">
    <source>
        <dbReference type="ARBA" id="ARBA00023027"/>
    </source>
</evidence>
<dbReference type="Pfam" id="PF02826">
    <property type="entry name" value="2-Hacid_dh_C"/>
    <property type="match status" value="1"/>
</dbReference>
<comment type="similarity">
    <text evidence="1">Belongs to the D-isomer specific 2-hydroxyacid dehydrogenase family.</text>
</comment>